<evidence type="ECO:0000256" key="7">
    <source>
        <dbReference type="RuleBase" id="RU362065"/>
    </source>
</evidence>
<dbReference type="Pfam" id="PF22638">
    <property type="entry name" value="FlgK_D1"/>
    <property type="match status" value="1"/>
</dbReference>
<evidence type="ECO:0000259" key="9">
    <source>
        <dbReference type="Pfam" id="PF22638"/>
    </source>
</evidence>
<keyword evidence="5 7" id="KW-0964">Secreted</keyword>
<gene>
    <name evidence="7" type="primary">flgK</name>
    <name evidence="10" type="ORF">DI603_02370</name>
</gene>
<keyword evidence="10" id="KW-0282">Flagellum</keyword>
<organism evidence="10 11">
    <name type="scientific">Roseateles depolymerans</name>
    <dbReference type="NCBI Taxonomy" id="76731"/>
    <lineage>
        <taxon>Bacteria</taxon>
        <taxon>Pseudomonadati</taxon>
        <taxon>Pseudomonadota</taxon>
        <taxon>Betaproteobacteria</taxon>
        <taxon>Burkholderiales</taxon>
        <taxon>Sphaerotilaceae</taxon>
        <taxon>Roseateles</taxon>
    </lineage>
</organism>
<dbReference type="Proteomes" id="UP000249633">
    <property type="component" value="Unassembled WGS sequence"/>
</dbReference>
<keyword evidence="6 7" id="KW-0975">Bacterial flagellum</keyword>
<dbReference type="AlphaFoldDB" id="A0A2W5DY96"/>
<dbReference type="EMBL" id="QFOD01000002">
    <property type="protein sequence ID" value="PZP35643.1"/>
    <property type="molecule type" value="Genomic_DNA"/>
</dbReference>
<dbReference type="GO" id="GO:0009424">
    <property type="term" value="C:bacterial-type flagellum hook"/>
    <property type="evidence" value="ECO:0007669"/>
    <property type="project" value="UniProtKB-UniRule"/>
</dbReference>
<evidence type="ECO:0000256" key="6">
    <source>
        <dbReference type="ARBA" id="ARBA00023143"/>
    </source>
</evidence>
<dbReference type="PRINTS" id="PR01005">
    <property type="entry name" value="FLGHOOKAP1"/>
</dbReference>
<dbReference type="Pfam" id="PF06429">
    <property type="entry name" value="Flg_bbr_C"/>
    <property type="match status" value="1"/>
</dbReference>
<accession>A0A2W5DY96</accession>
<evidence type="ECO:0000259" key="8">
    <source>
        <dbReference type="Pfam" id="PF06429"/>
    </source>
</evidence>
<dbReference type="GO" id="GO:0005576">
    <property type="term" value="C:extracellular region"/>
    <property type="evidence" value="ECO:0007669"/>
    <property type="project" value="UniProtKB-SubCell"/>
</dbReference>
<dbReference type="PANTHER" id="PTHR30033">
    <property type="entry name" value="FLAGELLAR HOOK-ASSOCIATED PROTEIN 1"/>
    <property type="match status" value="1"/>
</dbReference>
<evidence type="ECO:0000313" key="10">
    <source>
        <dbReference type="EMBL" id="PZP35643.1"/>
    </source>
</evidence>
<evidence type="ECO:0000256" key="1">
    <source>
        <dbReference type="ARBA" id="ARBA00004365"/>
    </source>
</evidence>
<evidence type="ECO:0000256" key="3">
    <source>
        <dbReference type="ARBA" id="ARBA00009677"/>
    </source>
</evidence>
<feature type="domain" description="Flagellar hook-associated protein FlgK helical" evidence="9">
    <location>
        <begin position="88"/>
        <end position="315"/>
    </location>
</feature>
<keyword evidence="10" id="KW-0966">Cell projection</keyword>
<sequence length="457" mass="47652">MSMLTNGLSGALAAQASLNIISQNVANSMTPGYSRQGVLLNAMPTQIGGIGGGVKVSSLLRFADNYKNLQLWQAASNQGQYQAGQTYLTQLEQVMSDDTANINAGMDQFFAALNAASVQPESGPLREQVITAADALVKRFDSMQRLFTSQQTAIATQRQGIVGQINALTQDIAALNKQIAVARSSGVSDSDLQDARDERIKSLSGLVGVQVVDLPDGGKSVSLRNGQPLVIASDAAVMSGEINQPLTLKFVNTTFTVPDSGLGGQLGGLADLQNQILLPQQQTIKELGTGLGDAINAVLAGGFAPPATTPGQPLFDTTGGVLKLTSLSAADLAFSANATDSGNSDNLSKLVALRQSTITVTTFDSRGNVTGSGPAVMGDVYTQLLGKLGVASGLNASQQKTAQTVLDQAQQSRDSSSAVNRDEEAVNLMQYQQMYQSNMKVVSVANDLFDATLAMLG</sequence>
<proteinExistence type="inferred from homology"/>
<dbReference type="InterPro" id="IPR053927">
    <property type="entry name" value="FlgK_helical"/>
</dbReference>
<evidence type="ECO:0000256" key="5">
    <source>
        <dbReference type="ARBA" id="ARBA00022525"/>
    </source>
</evidence>
<reference evidence="10 11" key="1">
    <citation type="submission" date="2017-08" db="EMBL/GenBank/DDBJ databases">
        <title>Infants hospitalized years apart are colonized by the same room-sourced microbial strains.</title>
        <authorList>
            <person name="Brooks B."/>
            <person name="Olm M.R."/>
            <person name="Firek B.A."/>
            <person name="Baker R."/>
            <person name="Thomas B.C."/>
            <person name="Morowitz M.J."/>
            <person name="Banfield J.F."/>
        </authorList>
    </citation>
    <scope>NUCLEOTIDE SEQUENCE [LARGE SCALE GENOMIC DNA]</scope>
    <source>
        <strain evidence="10">S2_012_000_R2_81</strain>
    </source>
</reference>
<comment type="subcellular location">
    <subcellularLocation>
        <location evidence="1 7">Bacterial flagellum</location>
    </subcellularLocation>
    <subcellularLocation>
        <location evidence="2 7">Secreted</location>
    </subcellularLocation>
</comment>
<evidence type="ECO:0000313" key="11">
    <source>
        <dbReference type="Proteomes" id="UP000249633"/>
    </source>
</evidence>
<name>A0A2W5DY96_9BURK</name>
<dbReference type="PANTHER" id="PTHR30033:SF1">
    <property type="entry name" value="FLAGELLAR HOOK-ASSOCIATED PROTEIN 1"/>
    <property type="match status" value="1"/>
</dbReference>
<keyword evidence="10" id="KW-0969">Cilium</keyword>
<evidence type="ECO:0000256" key="2">
    <source>
        <dbReference type="ARBA" id="ARBA00004613"/>
    </source>
</evidence>
<comment type="similarity">
    <text evidence="3 7">Belongs to the flagella basal body rod proteins family.</text>
</comment>
<comment type="caution">
    <text evidence="10">The sequence shown here is derived from an EMBL/GenBank/DDBJ whole genome shotgun (WGS) entry which is preliminary data.</text>
</comment>
<dbReference type="InterPro" id="IPR002371">
    <property type="entry name" value="FlgK"/>
</dbReference>
<dbReference type="NCBIfam" id="TIGR02492">
    <property type="entry name" value="flgK_ends"/>
    <property type="match status" value="1"/>
</dbReference>
<dbReference type="GO" id="GO:0044780">
    <property type="term" value="P:bacterial-type flagellum assembly"/>
    <property type="evidence" value="ECO:0007669"/>
    <property type="project" value="InterPro"/>
</dbReference>
<evidence type="ECO:0000256" key="4">
    <source>
        <dbReference type="ARBA" id="ARBA00016244"/>
    </source>
</evidence>
<feature type="domain" description="Flagellar basal-body/hook protein C-terminal" evidence="8">
    <location>
        <begin position="410"/>
        <end position="454"/>
    </location>
</feature>
<dbReference type="InterPro" id="IPR010930">
    <property type="entry name" value="Flg_bb/hook_C_dom"/>
</dbReference>
<dbReference type="GO" id="GO:0005198">
    <property type="term" value="F:structural molecule activity"/>
    <property type="evidence" value="ECO:0007669"/>
    <property type="project" value="UniProtKB-UniRule"/>
</dbReference>
<dbReference type="SUPFAM" id="SSF64518">
    <property type="entry name" value="Phase 1 flagellin"/>
    <property type="match status" value="1"/>
</dbReference>
<protein>
    <recommendedName>
        <fullName evidence="4 7">Flagellar hook-associated protein 1</fullName>
        <shortName evidence="7">HAP1</shortName>
    </recommendedName>
</protein>